<sequence>MTSRINVNVFYVSDSSPGSCFKRIYAIKTINDKIEELNFNLECRMERRNDIDMIIKKFDSITVCIIEKEIILRLTNDSIKIMGMKRSRGVTFELVKGVMARLSLFDGVDATLYCATREISSAHDSIEEATDLPSFATALNRDEIELRFEERKKRREERESGKFDTPLKDRKQNTPKTKSIKDQNTPQKSSKKLDDAEDVSKQIEQRIISMDMEDGSDHPDSGGETDENEDEKDAEIVFKVDGKIEGKRSRSYPIRYVDQIKTLTQMTMSENIRNTGNREF</sequence>
<feature type="compositionally biased region" description="Acidic residues" evidence="1">
    <location>
        <begin position="223"/>
        <end position="233"/>
    </location>
</feature>
<proteinExistence type="predicted"/>
<dbReference type="GeneID" id="112686885"/>
<feature type="compositionally biased region" description="Basic and acidic residues" evidence="1">
    <location>
        <begin position="152"/>
        <end position="172"/>
    </location>
</feature>
<name>A0A8B8FXQ8_9HEMI</name>
<reference evidence="3" key="1">
    <citation type="submission" date="2025-08" db="UniProtKB">
        <authorList>
            <consortium name="RefSeq"/>
        </authorList>
    </citation>
    <scope>IDENTIFICATION</scope>
    <source>
        <tissue evidence="3">Whole body</tissue>
    </source>
</reference>
<feature type="compositionally biased region" description="Polar residues" evidence="1">
    <location>
        <begin position="174"/>
        <end position="188"/>
    </location>
</feature>
<dbReference type="Proteomes" id="UP000694846">
    <property type="component" value="Unplaced"/>
</dbReference>
<dbReference type="RefSeq" id="XP_025415136.1">
    <property type="nucleotide sequence ID" value="XM_025559351.1"/>
</dbReference>
<organism evidence="2 3">
    <name type="scientific">Sipha flava</name>
    <name type="common">yellow sugarcane aphid</name>
    <dbReference type="NCBI Taxonomy" id="143950"/>
    <lineage>
        <taxon>Eukaryota</taxon>
        <taxon>Metazoa</taxon>
        <taxon>Ecdysozoa</taxon>
        <taxon>Arthropoda</taxon>
        <taxon>Hexapoda</taxon>
        <taxon>Insecta</taxon>
        <taxon>Pterygota</taxon>
        <taxon>Neoptera</taxon>
        <taxon>Paraneoptera</taxon>
        <taxon>Hemiptera</taxon>
        <taxon>Sternorrhyncha</taxon>
        <taxon>Aphidomorpha</taxon>
        <taxon>Aphidoidea</taxon>
        <taxon>Aphididae</taxon>
        <taxon>Sipha</taxon>
    </lineage>
</organism>
<evidence type="ECO:0000313" key="2">
    <source>
        <dbReference type="Proteomes" id="UP000694846"/>
    </source>
</evidence>
<feature type="compositionally biased region" description="Basic and acidic residues" evidence="1">
    <location>
        <begin position="191"/>
        <end position="204"/>
    </location>
</feature>
<evidence type="ECO:0000256" key="1">
    <source>
        <dbReference type="SAM" id="MobiDB-lite"/>
    </source>
</evidence>
<dbReference type="AlphaFoldDB" id="A0A8B8FXQ8"/>
<feature type="region of interest" description="Disordered" evidence="1">
    <location>
        <begin position="152"/>
        <end position="237"/>
    </location>
</feature>
<dbReference type="OrthoDB" id="6629274at2759"/>
<evidence type="ECO:0000313" key="3">
    <source>
        <dbReference type="RefSeq" id="XP_025415136.1"/>
    </source>
</evidence>
<protein>
    <submittedName>
        <fullName evidence="3">Uncharacterized protein LOC112686885</fullName>
    </submittedName>
</protein>
<gene>
    <name evidence="3" type="primary">LOC112686885</name>
</gene>
<accession>A0A8B8FXQ8</accession>
<keyword evidence="2" id="KW-1185">Reference proteome</keyword>